<sequence>MVRYSVSSLNPAKSAKTRGSYLRVHFKNTHETAVAISGMKLQKAFTYLSDVQEHKQAVPFRRFNGGVGRCAQAKAFKATQGRWPAKSAKFLLDLLQNAKANAESKGLNVESLVIKHIQVNQAPKQRRRTYRAHGRINPYMCSPCHVEIIVAEEDAKVERAATGKVVKLNRIQAARQRHIQQ</sequence>
<evidence type="ECO:0000256" key="3">
    <source>
        <dbReference type="ARBA" id="ARBA00023274"/>
    </source>
</evidence>
<keyword evidence="2 5" id="KW-0689">Ribosomal protein</keyword>
<dbReference type="STRING" id="78915.A0A4P9XXK3"/>
<dbReference type="InterPro" id="IPR057265">
    <property type="entry name" value="Ribosomal_uL22_arc-type"/>
</dbReference>
<reference evidence="7" key="1">
    <citation type="journal article" date="2018" name="Nat. Microbiol.">
        <title>Leveraging single-cell genomics to expand the fungal tree of life.</title>
        <authorList>
            <person name="Ahrendt S.R."/>
            <person name="Quandt C.A."/>
            <person name="Ciobanu D."/>
            <person name="Clum A."/>
            <person name="Salamov A."/>
            <person name="Andreopoulos B."/>
            <person name="Cheng J.F."/>
            <person name="Woyke T."/>
            <person name="Pelin A."/>
            <person name="Henrissat B."/>
            <person name="Reynolds N.K."/>
            <person name="Benny G.L."/>
            <person name="Smith M.E."/>
            <person name="James T.Y."/>
            <person name="Grigoriev I.V."/>
        </authorList>
    </citation>
    <scope>NUCLEOTIDE SEQUENCE [LARGE SCALE GENOMIC DNA]</scope>
    <source>
        <strain evidence="7">RSA 1356</strain>
    </source>
</reference>
<protein>
    <submittedName>
        <fullName evidence="6">50S ribosomal protein L22</fullName>
    </submittedName>
</protein>
<dbReference type="PROSITE" id="PS00464">
    <property type="entry name" value="RIBOSOMAL_L22"/>
    <property type="match status" value="1"/>
</dbReference>
<comment type="similarity">
    <text evidence="1 5">Belongs to the universal ribosomal protein uL22 family.</text>
</comment>
<dbReference type="NCBIfam" id="NF003260">
    <property type="entry name" value="PRK04223.1"/>
    <property type="match status" value="1"/>
</dbReference>
<dbReference type="GO" id="GO:0003735">
    <property type="term" value="F:structural constituent of ribosome"/>
    <property type="evidence" value="ECO:0007669"/>
    <property type="project" value="InterPro"/>
</dbReference>
<dbReference type="OrthoDB" id="10254664at2759"/>
<keyword evidence="7" id="KW-1185">Reference proteome</keyword>
<gene>
    <name evidence="6" type="ORF">THASP1DRAFT_33916</name>
</gene>
<dbReference type="Proteomes" id="UP000271241">
    <property type="component" value="Unassembled WGS sequence"/>
</dbReference>
<dbReference type="Pfam" id="PF00237">
    <property type="entry name" value="Ribosomal_L22"/>
    <property type="match status" value="1"/>
</dbReference>
<organism evidence="6 7">
    <name type="scientific">Thamnocephalis sphaerospora</name>
    <dbReference type="NCBI Taxonomy" id="78915"/>
    <lineage>
        <taxon>Eukaryota</taxon>
        <taxon>Fungi</taxon>
        <taxon>Fungi incertae sedis</taxon>
        <taxon>Zoopagomycota</taxon>
        <taxon>Zoopagomycotina</taxon>
        <taxon>Zoopagomycetes</taxon>
        <taxon>Zoopagales</taxon>
        <taxon>Sigmoideomycetaceae</taxon>
        <taxon>Thamnocephalis</taxon>
    </lineage>
</organism>
<dbReference type="SUPFAM" id="SSF54843">
    <property type="entry name" value="Ribosomal protein L22"/>
    <property type="match status" value="1"/>
</dbReference>
<evidence type="ECO:0000256" key="5">
    <source>
        <dbReference type="RuleBase" id="RU004005"/>
    </source>
</evidence>
<dbReference type="InterPro" id="IPR018260">
    <property type="entry name" value="Ribosomal_uL22_CS"/>
</dbReference>
<comment type="subunit">
    <text evidence="4">Component of the large ribosomal subunit (LSU). Mature yeast ribosomes consist of a small (40S) and a large (60S) subunit. The 40S small subunit contains 1 molecule of ribosomal RNA (18S rRNA) and at least 33 different proteins. The large 60S subunit contains 3 rRNA molecules (25S, 5.8S and 5S rRNA) and at least 46 different proteins. uL22 is associated with the polypeptide exit tunnel.</text>
</comment>
<dbReference type="Gene3D" id="3.90.470.10">
    <property type="entry name" value="Ribosomal protein L22/L17"/>
    <property type="match status" value="1"/>
</dbReference>
<dbReference type="InterPro" id="IPR005721">
    <property type="entry name" value="Ribosomal_uL22_euk/arc"/>
</dbReference>
<dbReference type="CDD" id="cd00336">
    <property type="entry name" value="Ribosomal_L22"/>
    <property type="match status" value="1"/>
</dbReference>
<evidence type="ECO:0000313" key="7">
    <source>
        <dbReference type="Proteomes" id="UP000271241"/>
    </source>
</evidence>
<dbReference type="GO" id="GO:0002181">
    <property type="term" value="P:cytoplasmic translation"/>
    <property type="evidence" value="ECO:0007669"/>
    <property type="project" value="TreeGrafter"/>
</dbReference>
<keyword evidence="3 5" id="KW-0687">Ribonucleoprotein</keyword>
<dbReference type="InterPro" id="IPR001063">
    <property type="entry name" value="Ribosomal_uL22"/>
</dbReference>
<proteinExistence type="inferred from homology"/>
<dbReference type="FunFam" id="3.90.470.10:FF:000012">
    <property type="entry name" value="60S ribosomal protein L17"/>
    <property type="match status" value="1"/>
</dbReference>
<name>A0A4P9XXK3_9FUNG</name>
<evidence type="ECO:0000256" key="4">
    <source>
        <dbReference type="ARBA" id="ARBA00065089"/>
    </source>
</evidence>
<dbReference type="InterPro" id="IPR036394">
    <property type="entry name" value="Ribosomal_uL22_sf"/>
</dbReference>
<evidence type="ECO:0000313" key="6">
    <source>
        <dbReference type="EMBL" id="RKP11118.1"/>
    </source>
</evidence>
<dbReference type="GO" id="GO:0022625">
    <property type="term" value="C:cytosolic large ribosomal subunit"/>
    <property type="evidence" value="ECO:0007669"/>
    <property type="project" value="TreeGrafter"/>
</dbReference>
<dbReference type="AlphaFoldDB" id="A0A4P9XXK3"/>
<evidence type="ECO:0000256" key="2">
    <source>
        <dbReference type="ARBA" id="ARBA00022980"/>
    </source>
</evidence>
<accession>A0A4P9XXK3</accession>
<dbReference type="PANTHER" id="PTHR11593:SF10">
    <property type="entry name" value="60S RIBOSOMAL PROTEIN L17"/>
    <property type="match status" value="1"/>
</dbReference>
<dbReference type="EMBL" id="KZ992426">
    <property type="protein sequence ID" value="RKP11118.1"/>
    <property type="molecule type" value="Genomic_DNA"/>
</dbReference>
<dbReference type="GO" id="GO:0030684">
    <property type="term" value="C:preribosome"/>
    <property type="evidence" value="ECO:0007669"/>
    <property type="project" value="UniProtKB-ARBA"/>
</dbReference>
<dbReference type="PANTHER" id="PTHR11593">
    <property type="entry name" value="60S RIBOSOMAL PROTEIN L17"/>
    <property type="match status" value="1"/>
</dbReference>
<dbReference type="NCBIfam" id="TIGR01038">
    <property type="entry name" value="uL22_arch_euk"/>
    <property type="match status" value="1"/>
</dbReference>
<evidence type="ECO:0000256" key="1">
    <source>
        <dbReference type="ARBA" id="ARBA00009451"/>
    </source>
</evidence>